<dbReference type="Proteomes" id="UP001140949">
    <property type="component" value="Unassembled WGS sequence"/>
</dbReference>
<reference evidence="2" key="2">
    <citation type="submission" date="2023-04" db="EMBL/GenBank/DDBJ databases">
        <authorList>
            <person name="Bruccoleri R.E."/>
            <person name="Oakeley E.J."/>
            <person name="Faust A.-M."/>
            <person name="Dessus-Babus S."/>
            <person name="Altorfer M."/>
            <person name="Burckhardt D."/>
            <person name="Oertli M."/>
            <person name="Naumann U."/>
            <person name="Petersen F."/>
            <person name="Wong J."/>
        </authorList>
    </citation>
    <scope>NUCLEOTIDE SEQUENCE</scope>
    <source>
        <strain evidence="2">GSM-AAB239-AS_SAM_17_03QT</strain>
        <tissue evidence="2">Leaf</tissue>
    </source>
</reference>
<evidence type="ECO:0000313" key="2">
    <source>
        <dbReference type="EMBL" id="KAJ6829338.1"/>
    </source>
</evidence>
<reference evidence="2" key="1">
    <citation type="journal article" date="2023" name="GigaByte">
        <title>Genome assembly of the bearded iris, Iris pallida Lam.</title>
        <authorList>
            <person name="Bruccoleri R.E."/>
            <person name="Oakeley E.J."/>
            <person name="Faust A.M.E."/>
            <person name="Altorfer M."/>
            <person name="Dessus-Babus S."/>
            <person name="Burckhardt D."/>
            <person name="Oertli M."/>
            <person name="Naumann U."/>
            <person name="Petersen F."/>
            <person name="Wong J."/>
        </authorList>
    </citation>
    <scope>NUCLEOTIDE SEQUENCE</scope>
    <source>
        <strain evidence="2">GSM-AAB239-AS_SAM_17_03QT</strain>
    </source>
</reference>
<proteinExistence type="predicted"/>
<feature type="transmembrane region" description="Helical" evidence="1">
    <location>
        <begin position="35"/>
        <end position="62"/>
    </location>
</feature>
<dbReference type="AlphaFoldDB" id="A0AAX6GM51"/>
<dbReference type="EMBL" id="JANAVB010018797">
    <property type="protein sequence ID" value="KAJ6829338.1"/>
    <property type="molecule type" value="Genomic_DNA"/>
</dbReference>
<protein>
    <submittedName>
        <fullName evidence="2">Pre-mRNA-processing protein 40A isoform X1</fullName>
    </submittedName>
</protein>
<accession>A0AAX6GM51</accession>
<organism evidence="2 3">
    <name type="scientific">Iris pallida</name>
    <name type="common">Sweet iris</name>
    <dbReference type="NCBI Taxonomy" id="29817"/>
    <lineage>
        <taxon>Eukaryota</taxon>
        <taxon>Viridiplantae</taxon>
        <taxon>Streptophyta</taxon>
        <taxon>Embryophyta</taxon>
        <taxon>Tracheophyta</taxon>
        <taxon>Spermatophyta</taxon>
        <taxon>Magnoliopsida</taxon>
        <taxon>Liliopsida</taxon>
        <taxon>Asparagales</taxon>
        <taxon>Iridaceae</taxon>
        <taxon>Iridoideae</taxon>
        <taxon>Irideae</taxon>
        <taxon>Iris</taxon>
    </lineage>
</organism>
<keyword evidence="3" id="KW-1185">Reference proteome</keyword>
<name>A0AAX6GM51_IRIPA</name>
<keyword evidence="1" id="KW-0812">Transmembrane</keyword>
<comment type="caution">
    <text evidence="2">The sequence shown here is derived from an EMBL/GenBank/DDBJ whole genome shotgun (WGS) entry which is preliminary data.</text>
</comment>
<keyword evidence="1" id="KW-0472">Membrane</keyword>
<gene>
    <name evidence="2" type="ORF">M6B38_358525</name>
</gene>
<sequence>MLCLTPMSHNFFSAQGHVLCFSICSSKFVNILLHFLHGLILLLDIIYCFVCSLLSISYYFCWQYSDDETRIKDALKTRNIALTSSSSYEIFKATTSEDDSLGGISEVNPEAHF</sequence>
<keyword evidence="1" id="KW-1133">Transmembrane helix</keyword>
<dbReference type="Pfam" id="PF25432">
    <property type="entry name" value="FF_PRPF40A"/>
    <property type="match status" value="1"/>
</dbReference>
<evidence type="ECO:0000256" key="1">
    <source>
        <dbReference type="SAM" id="Phobius"/>
    </source>
</evidence>
<evidence type="ECO:0000313" key="3">
    <source>
        <dbReference type="Proteomes" id="UP001140949"/>
    </source>
</evidence>